<dbReference type="Gene3D" id="3.40.50.1000">
    <property type="entry name" value="HAD superfamily/HAD-like"/>
    <property type="match status" value="1"/>
</dbReference>
<dbReference type="OrthoDB" id="287041at2759"/>
<dbReference type="SMART" id="SM00577">
    <property type="entry name" value="CPDc"/>
    <property type="match status" value="1"/>
</dbReference>
<dbReference type="InterPro" id="IPR004274">
    <property type="entry name" value="FCP1_dom"/>
</dbReference>
<dbReference type="InterPro" id="IPR050365">
    <property type="entry name" value="TIM50"/>
</dbReference>
<keyword evidence="1" id="KW-0809">Transit peptide</keyword>
<sequence>MSSNKFFFSVISSSSRRQLAQQHTHTQQTTNNCVRRFSEVVARPKQPVSQQERAILRADRKERATQFIQKSKGEAGSSSSSSSSSSYTANKYFWYGSVGVPSALLIWGFSDSNSPPAKFCNLIGLSGFVQQYTDQIAKPAHEKLLPDWSQMPNVPHDIPVPHTLVLDLENTLVSSTWDRKFGWRHAKRPGVDKFLLDMAQYYEIVLYSPSMDAIAEPVVNSLDKQGCIMHRIYRDGTYYHNGVHVKDLIQFNPENVVRVKPYTDPTDRTDNTLARITPFLIEIARENHSDIPVLLSQYEGMDADEIADEQERRIQYYRSSREVEMSRGIGGLAKMARKSVAMEPDMPAQDPSFRPGGGGTGSTPSQLSAKDIVGAAPSSSSMTGSASGLVGFLNRREEEKAEAAQLQVLEYTLGYAID</sequence>
<dbReference type="EMBL" id="KV784355">
    <property type="protein sequence ID" value="OEU19396.1"/>
    <property type="molecule type" value="Genomic_DNA"/>
</dbReference>
<comment type="function">
    <text evidence="1">Essential component of the TIM23 complex, a complex that mediates the translocation of transit peptide-containing proteins across the mitochondrial inner membrane.</text>
</comment>
<dbReference type="PROSITE" id="PS50969">
    <property type="entry name" value="FCP1"/>
    <property type="match status" value="1"/>
</dbReference>
<dbReference type="InParanoid" id="A0A1E7FMN4"/>
<accession>A0A1E7FMN4</accession>
<name>A0A1E7FMN4_9STRA</name>
<keyword evidence="1" id="KW-0653">Protein transport</keyword>
<gene>
    <name evidence="4" type="ORF">FRACYDRAFT_235451</name>
</gene>
<evidence type="ECO:0000259" key="3">
    <source>
        <dbReference type="PROSITE" id="PS50969"/>
    </source>
</evidence>
<dbReference type="KEGG" id="fcy:FRACYDRAFT_235451"/>
<dbReference type="GO" id="GO:0005744">
    <property type="term" value="C:TIM23 mitochondrial import inner membrane translocase complex"/>
    <property type="evidence" value="ECO:0007669"/>
    <property type="project" value="UniProtKB-UniRule"/>
</dbReference>
<evidence type="ECO:0000256" key="1">
    <source>
        <dbReference type="RuleBase" id="RU365079"/>
    </source>
</evidence>
<keyword evidence="1" id="KW-0496">Mitochondrion</keyword>
<comment type="similarity">
    <text evidence="1">Belongs to the TIM50 family.</text>
</comment>
<proteinExistence type="inferred from homology"/>
<keyword evidence="1" id="KW-0813">Transport</keyword>
<dbReference type="GO" id="GO:0015031">
    <property type="term" value="P:protein transport"/>
    <property type="evidence" value="ECO:0007669"/>
    <property type="project" value="UniProtKB-KW"/>
</dbReference>
<dbReference type="CDD" id="cd07521">
    <property type="entry name" value="HAD_FCP1-like"/>
    <property type="match status" value="1"/>
</dbReference>
<evidence type="ECO:0000256" key="2">
    <source>
        <dbReference type="SAM" id="MobiDB-lite"/>
    </source>
</evidence>
<dbReference type="AlphaFoldDB" id="A0A1E7FMN4"/>
<comment type="subunit">
    <text evidence="1">Component of the TIM23 complex.</text>
</comment>
<evidence type="ECO:0000313" key="5">
    <source>
        <dbReference type="Proteomes" id="UP000095751"/>
    </source>
</evidence>
<dbReference type="Proteomes" id="UP000095751">
    <property type="component" value="Unassembled WGS sequence"/>
</dbReference>
<reference evidence="4 5" key="1">
    <citation type="submission" date="2016-09" db="EMBL/GenBank/DDBJ databases">
        <title>Extensive genetic diversity and differential bi-allelic expression allows diatom success in the polar Southern Ocean.</title>
        <authorList>
            <consortium name="DOE Joint Genome Institute"/>
            <person name="Mock T."/>
            <person name="Otillar R.P."/>
            <person name="Strauss J."/>
            <person name="Dupont C."/>
            <person name="Frickenhaus S."/>
            <person name="Maumus F."/>
            <person name="Mcmullan M."/>
            <person name="Sanges R."/>
            <person name="Schmutz J."/>
            <person name="Toseland A."/>
            <person name="Valas R."/>
            <person name="Veluchamy A."/>
            <person name="Ward B.J."/>
            <person name="Allen A."/>
            <person name="Barry K."/>
            <person name="Falciatore A."/>
            <person name="Ferrante M."/>
            <person name="Fortunato A.E."/>
            <person name="Gloeckner G."/>
            <person name="Gruber A."/>
            <person name="Hipkin R."/>
            <person name="Janech M."/>
            <person name="Kroth P."/>
            <person name="Leese F."/>
            <person name="Lindquist E."/>
            <person name="Lyon B.R."/>
            <person name="Martin J."/>
            <person name="Mayer C."/>
            <person name="Parker M."/>
            <person name="Quesneville H."/>
            <person name="Raymond J."/>
            <person name="Uhlig C."/>
            <person name="Valentin K.U."/>
            <person name="Worden A.Z."/>
            <person name="Armbrust E.V."/>
            <person name="Bowler C."/>
            <person name="Green B."/>
            <person name="Moulton V."/>
            <person name="Van Oosterhout C."/>
            <person name="Grigoriev I."/>
        </authorList>
    </citation>
    <scope>NUCLEOTIDE SEQUENCE [LARGE SCALE GENOMIC DNA]</scope>
    <source>
        <strain evidence="4 5">CCMP1102</strain>
    </source>
</reference>
<keyword evidence="5" id="KW-1185">Reference proteome</keyword>
<feature type="region of interest" description="Disordered" evidence="2">
    <location>
        <begin position="344"/>
        <end position="368"/>
    </location>
</feature>
<keyword evidence="1" id="KW-0811">Translocation</keyword>
<dbReference type="Pfam" id="PF03031">
    <property type="entry name" value="NIF"/>
    <property type="match status" value="1"/>
</dbReference>
<organism evidence="4 5">
    <name type="scientific">Fragilariopsis cylindrus CCMP1102</name>
    <dbReference type="NCBI Taxonomy" id="635003"/>
    <lineage>
        <taxon>Eukaryota</taxon>
        <taxon>Sar</taxon>
        <taxon>Stramenopiles</taxon>
        <taxon>Ochrophyta</taxon>
        <taxon>Bacillariophyta</taxon>
        <taxon>Bacillariophyceae</taxon>
        <taxon>Bacillariophycidae</taxon>
        <taxon>Bacillariales</taxon>
        <taxon>Bacillariaceae</taxon>
        <taxon>Fragilariopsis</taxon>
    </lineage>
</organism>
<dbReference type="InterPro" id="IPR036412">
    <property type="entry name" value="HAD-like_sf"/>
</dbReference>
<dbReference type="SUPFAM" id="SSF56784">
    <property type="entry name" value="HAD-like"/>
    <property type="match status" value="1"/>
</dbReference>
<feature type="domain" description="FCP1 homology" evidence="3">
    <location>
        <begin position="157"/>
        <end position="301"/>
    </location>
</feature>
<dbReference type="InterPro" id="IPR023214">
    <property type="entry name" value="HAD_sf"/>
</dbReference>
<comment type="subcellular location">
    <subcellularLocation>
        <location evidence="1">Mitochondrion inner membrane</location>
        <topology evidence="1">Single-pass membrane protein</topology>
    </subcellularLocation>
</comment>
<protein>
    <recommendedName>
        <fullName evidence="1">Mitochondrial import inner membrane translocase subunit TIM50</fullName>
    </recommendedName>
</protein>
<dbReference type="PANTHER" id="PTHR12210">
    <property type="entry name" value="DULLARD PROTEIN PHOSPHATASE"/>
    <property type="match status" value="1"/>
</dbReference>
<evidence type="ECO:0000313" key="4">
    <source>
        <dbReference type="EMBL" id="OEU19396.1"/>
    </source>
</evidence>